<dbReference type="AlphaFoldDB" id="A0A9Q3GQ83"/>
<evidence type="ECO:0000313" key="3">
    <source>
        <dbReference type="Proteomes" id="UP000765509"/>
    </source>
</evidence>
<feature type="region of interest" description="Disordered" evidence="1">
    <location>
        <begin position="52"/>
        <end position="110"/>
    </location>
</feature>
<sequence>MDSHLPPSQEFQQMLISIMKAQKVITSSIGTLKEDVDSLKLSADSLKHTKNEVYKEMKNKKTPQKKLMTHKNKLQRAQSEPPPSKTPPKKLSKIYSFQKNKFPASPIHQQ</sequence>
<comment type="caution">
    <text evidence="2">The sequence shown here is derived from an EMBL/GenBank/DDBJ whole genome shotgun (WGS) entry which is preliminary data.</text>
</comment>
<protein>
    <submittedName>
        <fullName evidence="2">Uncharacterized protein</fullName>
    </submittedName>
</protein>
<gene>
    <name evidence="2" type="ORF">O181_014819</name>
</gene>
<organism evidence="2 3">
    <name type="scientific">Austropuccinia psidii MF-1</name>
    <dbReference type="NCBI Taxonomy" id="1389203"/>
    <lineage>
        <taxon>Eukaryota</taxon>
        <taxon>Fungi</taxon>
        <taxon>Dikarya</taxon>
        <taxon>Basidiomycota</taxon>
        <taxon>Pucciniomycotina</taxon>
        <taxon>Pucciniomycetes</taxon>
        <taxon>Pucciniales</taxon>
        <taxon>Sphaerophragmiaceae</taxon>
        <taxon>Austropuccinia</taxon>
    </lineage>
</organism>
<keyword evidence="3" id="KW-1185">Reference proteome</keyword>
<proteinExistence type="predicted"/>
<evidence type="ECO:0000256" key="1">
    <source>
        <dbReference type="SAM" id="MobiDB-lite"/>
    </source>
</evidence>
<reference evidence="2" key="1">
    <citation type="submission" date="2021-03" db="EMBL/GenBank/DDBJ databases">
        <title>Draft genome sequence of rust myrtle Austropuccinia psidii MF-1, a brazilian biotype.</title>
        <authorList>
            <person name="Quecine M.C."/>
            <person name="Pachon D.M.R."/>
            <person name="Bonatelli M.L."/>
            <person name="Correr F.H."/>
            <person name="Franceschini L.M."/>
            <person name="Leite T.F."/>
            <person name="Margarido G.R.A."/>
            <person name="Almeida C.A."/>
            <person name="Ferrarezi J.A."/>
            <person name="Labate C.A."/>
        </authorList>
    </citation>
    <scope>NUCLEOTIDE SEQUENCE</scope>
    <source>
        <strain evidence="2">MF-1</strain>
    </source>
</reference>
<dbReference type="EMBL" id="AVOT02003990">
    <property type="protein sequence ID" value="MBW0475104.1"/>
    <property type="molecule type" value="Genomic_DNA"/>
</dbReference>
<evidence type="ECO:0000313" key="2">
    <source>
        <dbReference type="EMBL" id="MBW0475104.1"/>
    </source>
</evidence>
<feature type="compositionally biased region" description="Basic residues" evidence="1">
    <location>
        <begin position="60"/>
        <end position="74"/>
    </location>
</feature>
<accession>A0A9Q3GQ83</accession>
<name>A0A9Q3GQ83_9BASI</name>
<dbReference type="Proteomes" id="UP000765509">
    <property type="component" value="Unassembled WGS sequence"/>
</dbReference>